<evidence type="ECO:0000256" key="1">
    <source>
        <dbReference type="SAM" id="Phobius"/>
    </source>
</evidence>
<evidence type="ECO:0000313" key="2">
    <source>
        <dbReference type="EMBL" id="RJT24010.1"/>
    </source>
</evidence>
<sequence length="91" mass="10610">MEKYVFYFKEGTSKVFAESTLDKDDIKKLKQEGFKKHHLDFFAESKQDAITKLNAGNQENLDALREFSGNHMVMVVILLITLVVTLLNWNW</sequence>
<gene>
    <name evidence="2" type="ORF">D6029_07775</name>
</gene>
<proteinExistence type="predicted"/>
<dbReference type="Proteomes" id="UP000276295">
    <property type="component" value="Unassembled WGS sequence"/>
</dbReference>
<dbReference type="RefSeq" id="WP_120064219.1">
    <property type="nucleotide sequence ID" value="NZ_QZWH01000013.1"/>
</dbReference>
<keyword evidence="3" id="KW-1185">Reference proteome</keyword>
<accession>A0A3A5K0K7</accession>
<keyword evidence="1" id="KW-0812">Transmembrane</keyword>
<reference evidence="2 3" key="1">
    <citation type="submission" date="2018-09" db="EMBL/GenBank/DDBJ databases">
        <title>Draft genome sequence of Buttiauxella izardii CCUG 35510T.</title>
        <authorList>
            <person name="Salva-Serra F."/>
            <person name="Marathe N."/>
            <person name="Moore E."/>
            <person name="Stadler-Svensson L."/>
            <person name="Engstrom-Jakobsson H."/>
        </authorList>
    </citation>
    <scope>NUCLEOTIDE SEQUENCE [LARGE SCALE GENOMIC DNA]</scope>
    <source>
        <strain evidence="2 3">CCUG 35510</strain>
    </source>
</reference>
<evidence type="ECO:0000313" key="3">
    <source>
        <dbReference type="Proteomes" id="UP000276295"/>
    </source>
</evidence>
<keyword evidence="1" id="KW-1133">Transmembrane helix</keyword>
<keyword evidence="1" id="KW-0472">Membrane</keyword>
<dbReference type="AlphaFoldDB" id="A0A3A5K0K7"/>
<dbReference type="EMBL" id="QZWH01000013">
    <property type="protein sequence ID" value="RJT24010.1"/>
    <property type="molecule type" value="Genomic_DNA"/>
</dbReference>
<protein>
    <submittedName>
        <fullName evidence="2">Uncharacterized protein</fullName>
    </submittedName>
</protein>
<feature type="transmembrane region" description="Helical" evidence="1">
    <location>
        <begin position="71"/>
        <end position="89"/>
    </location>
</feature>
<organism evidence="2 3">
    <name type="scientific">Buttiauxella izardii</name>
    <dbReference type="NCBI Taxonomy" id="82991"/>
    <lineage>
        <taxon>Bacteria</taxon>
        <taxon>Pseudomonadati</taxon>
        <taxon>Pseudomonadota</taxon>
        <taxon>Gammaproteobacteria</taxon>
        <taxon>Enterobacterales</taxon>
        <taxon>Enterobacteriaceae</taxon>
        <taxon>Buttiauxella</taxon>
    </lineage>
</organism>
<comment type="caution">
    <text evidence="2">The sequence shown here is derived from an EMBL/GenBank/DDBJ whole genome shotgun (WGS) entry which is preliminary data.</text>
</comment>
<dbReference type="OrthoDB" id="6617087at2"/>
<name>A0A3A5K0K7_9ENTR</name>